<sequence>MRLSRSPDPSGALRRLRRLPIARPLLDVVRPDEGAWLVGGAVRDLLLGIEPQELDVVVVGEIEDLAARLGRAVARHERFGSIEVEARPGVRYDLVRARTERYPAPGALPEVAPAARIEDDLPRRDVSVNAIALRIPDGRIAAVDGALEDLRGRTLRVLHDRSLVDDPTRAWRIARYAARLGFGVEARTRELLAAADPATISGARHGHELRLALAEPDPRAALAALQELAPRFLPAGFRARPDGVEDAWRLLPRGGRRDLVLLARCCAAVSLPDLLPWLERLELTSAEREIVAAGSRDSTLEPLRRATRPSEVRRAARNVPLEVVALAGGDAAREWIDRWRLVRTTIDGRDLLAAGVPAGPAIGAGLDAALDARLDGELDPALPEPEAELAVALPAARRVAAEGC</sequence>
<dbReference type="RefSeq" id="WP_319952420.1">
    <property type="nucleotide sequence ID" value="NZ_JAXAVX010000001.1"/>
</dbReference>
<evidence type="ECO:0000256" key="7">
    <source>
        <dbReference type="ARBA" id="ARBA00022723"/>
    </source>
</evidence>
<comment type="caution">
    <text evidence="13">The sequence shown here is derived from an EMBL/GenBank/DDBJ whole genome shotgun (WGS) entry which is preliminary data.</text>
</comment>
<keyword evidence="14" id="KW-1185">Reference proteome</keyword>
<dbReference type="SUPFAM" id="SSF81301">
    <property type="entry name" value="Nucleotidyltransferase"/>
    <property type="match status" value="1"/>
</dbReference>
<comment type="similarity">
    <text evidence="2 11">Belongs to the tRNA nucleotidyltransferase/poly(A) polymerase family.</text>
</comment>
<keyword evidence="7" id="KW-0479">Metal-binding</keyword>
<evidence type="ECO:0000256" key="1">
    <source>
        <dbReference type="ARBA" id="ARBA00001946"/>
    </source>
</evidence>
<evidence type="ECO:0000259" key="12">
    <source>
        <dbReference type="Pfam" id="PF01743"/>
    </source>
</evidence>
<dbReference type="Gene3D" id="3.30.460.10">
    <property type="entry name" value="Beta Polymerase, domain 2"/>
    <property type="match status" value="1"/>
</dbReference>
<keyword evidence="6" id="KW-0548">Nucleotidyltransferase</keyword>
<keyword evidence="8" id="KW-0547">Nucleotide-binding</keyword>
<dbReference type="SUPFAM" id="SSF81891">
    <property type="entry name" value="Poly A polymerase C-terminal region-like"/>
    <property type="match status" value="1"/>
</dbReference>
<evidence type="ECO:0000256" key="3">
    <source>
        <dbReference type="ARBA" id="ARBA00022555"/>
    </source>
</evidence>
<evidence type="ECO:0000256" key="2">
    <source>
        <dbReference type="ARBA" id="ARBA00007265"/>
    </source>
</evidence>
<evidence type="ECO:0000313" key="13">
    <source>
        <dbReference type="EMBL" id="MDX8150269.1"/>
    </source>
</evidence>
<evidence type="ECO:0000256" key="4">
    <source>
        <dbReference type="ARBA" id="ARBA00022679"/>
    </source>
</evidence>
<dbReference type="InterPro" id="IPR002646">
    <property type="entry name" value="PolA_pol_head_dom"/>
</dbReference>
<dbReference type="PANTHER" id="PTHR47788">
    <property type="entry name" value="POLYA POLYMERASE"/>
    <property type="match status" value="1"/>
</dbReference>
<dbReference type="Gene3D" id="1.10.3090.10">
    <property type="entry name" value="cca-adding enzyme, domain 2"/>
    <property type="match status" value="1"/>
</dbReference>
<feature type="domain" description="Poly A polymerase head" evidence="12">
    <location>
        <begin position="35"/>
        <end position="156"/>
    </location>
</feature>
<evidence type="ECO:0000313" key="14">
    <source>
        <dbReference type="Proteomes" id="UP001277761"/>
    </source>
</evidence>
<dbReference type="InterPro" id="IPR052390">
    <property type="entry name" value="tRNA_nt/polyA_polymerase"/>
</dbReference>
<dbReference type="EMBL" id="JAXAVX010000001">
    <property type="protein sequence ID" value="MDX8150269.1"/>
    <property type="molecule type" value="Genomic_DNA"/>
</dbReference>
<protein>
    <recommendedName>
        <fullName evidence="12">Poly A polymerase head domain-containing protein</fullName>
    </recommendedName>
</protein>
<dbReference type="Pfam" id="PF01743">
    <property type="entry name" value="PolyA_pol"/>
    <property type="match status" value="1"/>
</dbReference>
<evidence type="ECO:0000256" key="5">
    <source>
        <dbReference type="ARBA" id="ARBA00022694"/>
    </source>
</evidence>
<dbReference type="InterPro" id="IPR043519">
    <property type="entry name" value="NT_sf"/>
</dbReference>
<comment type="cofactor">
    <cofactor evidence="1">
        <name>Mg(2+)</name>
        <dbReference type="ChEBI" id="CHEBI:18420"/>
    </cofactor>
</comment>
<proteinExistence type="inferred from homology"/>
<evidence type="ECO:0000256" key="6">
    <source>
        <dbReference type="ARBA" id="ARBA00022695"/>
    </source>
</evidence>
<organism evidence="13 14">
    <name type="scientific">Patulibacter brassicae</name>
    <dbReference type="NCBI Taxonomy" id="1705717"/>
    <lineage>
        <taxon>Bacteria</taxon>
        <taxon>Bacillati</taxon>
        <taxon>Actinomycetota</taxon>
        <taxon>Thermoleophilia</taxon>
        <taxon>Solirubrobacterales</taxon>
        <taxon>Patulibacteraceae</taxon>
        <taxon>Patulibacter</taxon>
    </lineage>
</organism>
<dbReference type="PANTHER" id="PTHR47788:SF1">
    <property type="entry name" value="A-ADDING TRNA NUCLEOTIDYLTRANSFERASE"/>
    <property type="match status" value="1"/>
</dbReference>
<keyword evidence="3" id="KW-0820">tRNA-binding</keyword>
<accession>A0ABU4VEX4</accession>
<keyword evidence="9" id="KW-0460">Magnesium</keyword>
<evidence type="ECO:0000256" key="9">
    <source>
        <dbReference type="ARBA" id="ARBA00022842"/>
    </source>
</evidence>
<name>A0ABU4VEX4_9ACTN</name>
<keyword evidence="4 11" id="KW-0808">Transferase</keyword>
<gene>
    <name evidence="13" type="ORF">SK069_01560</name>
</gene>
<evidence type="ECO:0000256" key="10">
    <source>
        <dbReference type="ARBA" id="ARBA00022884"/>
    </source>
</evidence>
<dbReference type="Proteomes" id="UP001277761">
    <property type="component" value="Unassembled WGS sequence"/>
</dbReference>
<evidence type="ECO:0000256" key="11">
    <source>
        <dbReference type="RuleBase" id="RU003953"/>
    </source>
</evidence>
<keyword evidence="10 11" id="KW-0694">RNA-binding</keyword>
<evidence type="ECO:0000256" key="8">
    <source>
        <dbReference type="ARBA" id="ARBA00022741"/>
    </source>
</evidence>
<reference evidence="13 14" key="1">
    <citation type="submission" date="2023-11" db="EMBL/GenBank/DDBJ databases">
        <authorList>
            <person name="Xu M."/>
            <person name="Jiang T."/>
        </authorList>
    </citation>
    <scope>NUCLEOTIDE SEQUENCE [LARGE SCALE GENOMIC DNA]</scope>
    <source>
        <strain evidence="13 14">SD</strain>
    </source>
</reference>
<keyword evidence="5" id="KW-0819">tRNA processing</keyword>
<dbReference type="CDD" id="cd05398">
    <property type="entry name" value="NT_ClassII-CCAase"/>
    <property type="match status" value="1"/>
</dbReference>